<comment type="caution">
    <text evidence="2">The sequence shown here is derived from an EMBL/GenBank/DDBJ whole genome shotgun (WGS) entry which is preliminary data.</text>
</comment>
<dbReference type="CDD" id="cd00293">
    <property type="entry name" value="USP-like"/>
    <property type="match status" value="1"/>
</dbReference>
<gene>
    <name evidence="2" type="ORF">HPE63_06765</name>
</gene>
<dbReference type="RefSeq" id="WP_188313496.1">
    <property type="nucleotide sequence ID" value="NZ_JABTCG010000002.1"/>
</dbReference>
<dbReference type="SUPFAM" id="SSF52402">
    <property type="entry name" value="Adenine nucleotide alpha hydrolases-like"/>
    <property type="match status" value="2"/>
</dbReference>
<proteinExistence type="predicted"/>
<evidence type="ECO:0000313" key="2">
    <source>
        <dbReference type="EMBL" id="MBD0850366.1"/>
    </source>
</evidence>
<evidence type="ECO:0000313" key="3">
    <source>
        <dbReference type="Proteomes" id="UP000598350"/>
    </source>
</evidence>
<keyword evidence="3" id="KW-1185">Reference proteome</keyword>
<organism evidence="2 3">
    <name type="scientific">Maribacter arenosus</name>
    <dbReference type="NCBI Taxonomy" id="1854708"/>
    <lineage>
        <taxon>Bacteria</taxon>
        <taxon>Pseudomonadati</taxon>
        <taxon>Bacteroidota</taxon>
        <taxon>Flavobacteriia</taxon>
        <taxon>Flavobacteriales</taxon>
        <taxon>Flavobacteriaceae</taxon>
        <taxon>Maribacter</taxon>
    </lineage>
</organism>
<dbReference type="InterPro" id="IPR006016">
    <property type="entry name" value="UspA"/>
</dbReference>
<evidence type="ECO:0000259" key="1">
    <source>
        <dbReference type="Pfam" id="PF00582"/>
    </source>
</evidence>
<dbReference type="Gene3D" id="3.40.50.12370">
    <property type="match status" value="1"/>
</dbReference>
<accession>A0ABR7VBT1</accession>
<name>A0ABR7VBT1_9FLAO</name>
<dbReference type="EMBL" id="JABTCG010000002">
    <property type="protein sequence ID" value="MBD0850366.1"/>
    <property type="molecule type" value="Genomic_DNA"/>
</dbReference>
<feature type="domain" description="UspA" evidence="1">
    <location>
        <begin position="22"/>
        <end position="157"/>
    </location>
</feature>
<dbReference type="Pfam" id="PF00582">
    <property type="entry name" value="Usp"/>
    <property type="match status" value="1"/>
</dbReference>
<protein>
    <submittedName>
        <fullName evidence="2">Universal stress protein</fullName>
    </submittedName>
</protein>
<dbReference type="Proteomes" id="UP000598350">
    <property type="component" value="Unassembled WGS sequence"/>
</dbReference>
<sequence>MTETGGTTTLKYPALLTKTMYSILVATNFSRTSDNAVLYSASLAQLLNTRLVLFNAFKLPIHASNARISATSMDALIEKTKEKLRKQALKLSNKFKIKVEYQCSYLDFELEIDSVMKLHNSKFLVMGMSAKSLEQNLLGNPTTTLISMKNFPVLAIPVNAKYSGIHKILFACDVMSDVPLRTLAKLRRIAIQLKSEVTVFYVEKKINELKSENKAYQNIEKGLENVTYFYKKVNSDAVIKAIEKEIDKSSFDMLVMMPKKYGFWESIVHRSKTRVMASGINIPLLSIPIE</sequence>
<reference evidence="2 3" key="1">
    <citation type="submission" date="2020-05" db="EMBL/GenBank/DDBJ databases">
        <title>The draft genome sequence of Maribacter arenosus CAU 1321.</title>
        <authorList>
            <person name="Mu L."/>
        </authorList>
    </citation>
    <scope>NUCLEOTIDE SEQUENCE [LARGE SCALE GENOMIC DNA]</scope>
    <source>
        <strain evidence="2 3">CAU 1321</strain>
    </source>
</reference>